<dbReference type="SUPFAM" id="SSF53448">
    <property type="entry name" value="Nucleotide-diphospho-sugar transferases"/>
    <property type="match status" value="1"/>
</dbReference>
<dbReference type="InterPro" id="IPR002495">
    <property type="entry name" value="Glyco_trans_8"/>
</dbReference>
<dbReference type="AlphaFoldDB" id="A0A844GXV5"/>
<sequence>MRPVRAIPIARQLFAQLPGIWAPGIDRHLRRRYRDRKPTRLDVMTSFAGRHLDIVQVMILSLAEAHPLDHIRLWLFEQDIPMLEIRALAEFCATLGNIELRPVRVPDAASFARLQELGGKPDSARFLWFVAHQQLPDDLDRIIYLDASDIIVTGDLVPLLNHPFLGKYLVACREFIDLPPLLIGNARRAHHCGVPAAVIRRVSRGLINSGAIVLNLSRFRRDGIGIATYLDTAEWAHERLGLRFGDQGLFSLSHGSHYTRLRDRYNHRFWAESPKRIMSDPAVLHFAGPVLKPAYWRLSEDQEQQVLKHLRRSGSAVLRLNNSLPLRAAHLPYLRHWWRICARTPGHARLGTEADQRMTAALARLQQESNDV</sequence>
<name>A0A844GXV5_9RHOB</name>
<organism evidence="1 2">
    <name type="scientific">Paracoccus limosus</name>
    <dbReference type="NCBI Taxonomy" id="913252"/>
    <lineage>
        <taxon>Bacteria</taxon>
        <taxon>Pseudomonadati</taxon>
        <taxon>Pseudomonadota</taxon>
        <taxon>Alphaproteobacteria</taxon>
        <taxon>Rhodobacterales</taxon>
        <taxon>Paracoccaceae</taxon>
        <taxon>Paracoccus</taxon>
    </lineage>
</organism>
<reference evidence="1 2" key="1">
    <citation type="submission" date="2019-11" db="EMBL/GenBank/DDBJ databases">
        <authorList>
            <person name="Dong K."/>
        </authorList>
    </citation>
    <scope>NUCLEOTIDE SEQUENCE [LARGE SCALE GENOMIC DNA]</scope>
    <source>
        <strain evidence="1 2">JCM 17370</strain>
    </source>
</reference>
<dbReference type="Proteomes" id="UP000442533">
    <property type="component" value="Unassembled WGS sequence"/>
</dbReference>
<comment type="caution">
    <text evidence="1">The sequence shown here is derived from an EMBL/GenBank/DDBJ whole genome shotgun (WGS) entry which is preliminary data.</text>
</comment>
<dbReference type="GO" id="GO:0016757">
    <property type="term" value="F:glycosyltransferase activity"/>
    <property type="evidence" value="ECO:0007669"/>
    <property type="project" value="InterPro"/>
</dbReference>
<evidence type="ECO:0000313" key="1">
    <source>
        <dbReference type="EMBL" id="MTH33449.1"/>
    </source>
</evidence>
<keyword evidence="2" id="KW-1185">Reference proteome</keyword>
<dbReference type="Gene3D" id="3.90.550.10">
    <property type="entry name" value="Spore Coat Polysaccharide Biosynthesis Protein SpsA, Chain A"/>
    <property type="match status" value="1"/>
</dbReference>
<evidence type="ECO:0008006" key="3">
    <source>
        <dbReference type="Google" id="ProtNLM"/>
    </source>
</evidence>
<protein>
    <recommendedName>
        <fullName evidence="3">Glycosyl transferase</fullName>
    </recommendedName>
</protein>
<proteinExistence type="predicted"/>
<accession>A0A844GXV5</accession>
<dbReference type="InterPro" id="IPR029044">
    <property type="entry name" value="Nucleotide-diphossugar_trans"/>
</dbReference>
<evidence type="ECO:0000313" key="2">
    <source>
        <dbReference type="Proteomes" id="UP000442533"/>
    </source>
</evidence>
<dbReference type="OrthoDB" id="9798746at2"/>
<dbReference type="EMBL" id="WMIF01000002">
    <property type="protein sequence ID" value="MTH33449.1"/>
    <property type="molecule type" value="Genomic_DNA"/>
</dbReference>
<gene>
    <name evidence="1" type="ORF">GL279_02415</name>
</gene>
<dbReference type="Pfam" id="PF01501">
    <property type="entry name" value="Glyco_transf_8"/>
    <property type="match status" value="1"/>
</dbReference>